<accession>A0A0V7ZUI0</accession>
<comment type="caution">
    <text evidence="2">The sequence shown here is derived from an EMBL/GenBank/DDBJ whole genome shotgun (WGS) entry which is preliminary data.</text>
</comment>
<dbReference type="EMBL" id="LMTZ01000077">
    <property type="protein sequence ID" value="KST68107.1"/>
    <property type="molecule type" value="Genomic_DNA"/>
</dbReference>
<dbReference type="PROSITE" id="PS50164">
    <property type="entry name" value="GIY_YIG"/>
    <property type="match status" value="1"/>
</dbReference>
<dbReference type="Proteomes" id="UP000053372">
    <property type="component" value="Unassembled WGS sequence"/>
</dbReference>
<dbReference type="InterPro" id="IPR000305">
    <property type="entry name" value="GIY-YIG_endonuc"/>
</dbReference>
<protein>
    <recommendedName>
        <fullName evidence="1">GIY-YIG domain-containing protein</fullName>
    </recommendedName>
</protein>
<dbReference type="RefSeq" id="WP_058183427.1">
    <property type="nucleotide sequence ID" value="NZ_LMTZ01000045.1"/>
</dbReference>
<name>A0A0V7ZUI0_9CYAN</name>
<organism evidence="2 4">
    <name type="scientific">Mastigocoleus testarum BC008</name>
    <dbReference type="NCBI Taxonomy" id="371196"/>
    <lineage>
        <taxon>Bacteria</taxon>
        <taxon>Bacillati</taxon>
        <taxon>Cyanobacteriota</taxon>
        <taxon>Cyanophyceae</taxon>
        <taxon>Nostocales</taxon>
        <taxon>Hapalosiphonaceae</taxon>
        <taxon>Mastigocoleus</taxon>
    </lineage>
</organism>
<dbReference type="OrthoDB" id="465980at2"/>
<dbReference type="AlphaFoldDB" id="A0A0V7ZUI0"/>
<dbReference type="SMART" id="SM00465">
    <property type="entry name" value="GIYc"/>
    <property type="match status" value="1"/>
</dbReference>
<dbReference type="EMBL" id="LMTZ01000045">
    <property type="protein sequence ID" value="KST68770.1"/>
    <property type="molecule type" value="Genomic_DNA"/>
</dbReference>
<dbReference type="SUPFAM" id="SSF82771">
    <property type="entry name" value="GIY-YIG endonuclease"/>
    <property type="match status" value="1"/>
</dbReference>
<gene>
    <name evidence="2" type="ORF">BC008_32275</name>
    <name evidence="3" type="ORF">BC008_33960</name>
</gene>
<evidence type="ECO:0000259" key="1">
    <source>
        <dbReference type="PROSITE" id="PS50164"/>
    </source>
</evidence>
<feature type="domain" description="GIY-YIG" evidence="1">
    <location>
        <begin position="25"/>
        <end position="97"/>
    </location>
</feature>
<dbReference type="Pfam" id="PF01541">
    <property type="entry name" value="GIY-YIG"/>
    <property type="match status" value="1"/>
</dbReference>
<evidence type="ECO:0000313" key="4">
    <source>
        <dbReference type="Proteomes" id="UP000053372"/>
    </source>
</evidence>
<keyword evidence="4" id="KW-1185">Reference proteome</keyword>
<reference evidence="2 4" key="1">
    <citation type="journal article" date="2015" name="Genome Announc.">
        <title>Draft Genome of the Euendolithic (true boring) Cyanobacterium Mastigocoleus testarum strain BC008.</title>
        <authorList>
            <person name="Guida B.S."/>
            <person name="Garcia-Pichel F."/>
        </authorList>
    </citation>
    <scope>NUCLEOTIDE SEQUENCE [LARGE SCALE GENOMIC DNA]</scope>
    <source>
        <strain evidence="2 4">BC008</strain>
    </source>
</reference>
<dbReference type="Gene3D" id="3.40.1440.10">
    <property type="entry name" value="GIY-YIG endonuclease"/>
    <property type="match status" value="1"/>
</dbReference>
<evidence type="ECO:0000313" key="2">
    <source>
        <dbReference type="EMBL" id="KST68107.1"/>
    </source>
</evidence>
<evidence type="ECO:0000313" key="3">
    <source>
        <dbReference type="EMBL" id="KST68770.1"/>
    </source>
</evidence>
<sequence>MIVPKAVKPKLLPSIRLDNLEKLPEIAAIYFVLNDKEEVLYIGKTENIKQKWNSNAKQELLKVTRNAIITYFPVASADSLNQIETTLIKWFKPEYNVTEKNDCQFR</sequence>
<dbReference type="InterPro" id="IPR035901">
    <property type="entry name" value="GIY-YIG_endonuc_sf"/>
</dbReference>
<proteinExistence type="predicted"/>